<organism evidence="2">
    <name type="scientific">Anopheles darlingi</name>
    <name type="common">Mosquito</name>
    <dbReference type="NCBI Taxonomy" id="43151"/>
    <lineage>
        <taxon>Eukaryota</taxon>
        <taxon>Metazoa</taxon>
        <taxon>Ecdysozoa</taxon>
        <taxon>Arthropoda</taxon>
        <taxon>Hexapoda</taxon>
        <taxon>Insecta</taxon>
        <taxon>Pterygota</taxon>
        <taxon>Neoptera</taxon>
        <taxon>Endopterygota</taxon>
        <taxon>Diptera</taxon>
        <taxon>Nematocera</taxon>
        <taxon>Culicoidea</taxon>
        <taxon>Culicidae</taxon>
        <taxon>Anophelinae</taxon>
        <taxon>Anopheles</taxon>
    </lineage>
</organism>
<reference evidence="2" key="1">
    <citation type="submission" date="2018-01" db="EMBL/GenBank/DDBJ databases">
        <title>An insight into the sialome of Amazonian anophelines.</title>
        <authorList>
            <person name="Ribeiro J.M."/>
            <person name="Scarpassa V."/>
            <person name="Calvo E."/>
        </authorList>
    </citation>
    <scope>NUCLEOTIDE SEQUENCE</scope>
</reference>
<sequence>MMLPAVAFTSFLILRRCAEVCLVARRPLGSLFALQIELLDWIETDRTNNATRWDNGGISHSLSLSLSLSLSGRLRLKIIPSERTATVTCVLVIW</sequence>
<accession>A0A2M4DJI8</accession>
<feature type="signal peptide" evidence="1">
    <location>
        <begin position="1"/>
        <end position="17"/>
    </location>
</feature>
<dbReference type="EMBL" id="GGFL01013523">
    <property type="protein sequence ID" value="MBW77701.1"/>
    <property type="molecule type" value="Transcribed_RNA"/>
</dbReference>
<evidence type="ECO:0000313" key="2">
    <source>
        <dbReference type="EMBL" id="MBW77701.1"/>
    </source>
</evidence>
<name>A0A2M4DJI8_ANODA</name>
<proteinExistence type="predicted"/>
<dbReference type="AlphaFoldDB" id="A0A2M4DJI8"/>
<feature type="chain" id="PRO_5014649852" evidence="1">
    <location>
        <begin position="18"/>
        <end position="94"/>
    </location>
</feature>
<evidence type="ECO:0000256" key="1">
    <source>
        <dbReference type="SAM" id="SignalP"/>
    </source>
</evidence>
<keyword evidence="1" id="KW-0732">Signal</keyword>
<protein>
    <submittedName>
        <fullName evidence="2">Putative secreted protein</fullName>
    </submittedName>
</protein>